<feature type="compositionally biased region" description="Polar residues" evidence="1">
    <location>
        <begin position="202"/>
        <end position="214"/>
    </location>
</feature>
<evidence type="ECO:0000313" key="2">
    <source>
        <dbReference type="EMBL" id="CAK9156727.1"/>
    </source>
</evidence>
<feature type="compositionally biased region" description="Basic and acidic residues" evidence="1">
    <location>
        <begin position="106"/>
        <end position="116"/>
    </location>
</feature>
<feature type="compositionally biased region" description="Acidic residues" evidence="1">
    <location>
        <begin position="117"/>
        <end position="126"/>
    </location>
</feature>
<feature type="region of interest" description="Disordered" evidence="1">
    <location>
        <begin position="80"/>
        <end position="254"/>
    </location>
</feature>
<organism evidence="2 3">
    <name type="scientific">Ilex paraguariensis</name>
    <name type="common">yerba mate</name>
    <dbReference type="NCBI Taxonomy" id="185542"/>
    <lineage>
        <taxon>Eukaryota</taxon>
        <taxon>Viridiplantae</taxon>
        <taxon>Streptophyta</taxon>
        <taxon>Embryophyta</taxon>
        <taxon>Tracheophyta</taxon>
        <taxon>Spermatophyta</taxon>
        <taxon>Magnoliopsida</taxon>
        <taxon>eudicotyledons</taxon>
        <taxon>Gunneridae</taxon>
        <taxon>Pentapetalae</taxon>
        <taxon>asterids</taxon>
        <taxon>campanulids</taxon>
        <taxon>Aquifoliales</taxon>
        <taxon>Aquifoliaceae</taxon>
        <taxon>Ilex</taxon>
    </lineage>
</organism>
<name>A0ABC8SHP9_9AQUA</name>
<accession>A0ABC8SHP9</accession>
<feature type="compositionally biased region" description="Basic and acidic residues" evidence="1">
    <location>
        <begin position="216"/>
        <end position="251"/>
    </location>
</feature>
<feature type="compositionally biased region" description="Basic and acidic residues" evidence="1">
    <location>
        <begin position="359"/>
        <end position="393"/>
    </location>
</feature>
<reference evidence="2 3" key="1">
    <citation type="submission" date="2024-02" db="EMBL/GenBank/DDBJ databases">
        <authorList>
            <person name="Vignale AGUSTIN F."/>
            <person name="Sosa J E."/>
            <person name="Modenutti C."/>
        </authorList>
    </citation>
    <scope>NUCLEOTIDE SEQUENCE [LARGE SCALE GENOMIC DNA]</scope>
</reference>
<proteinExistence type="predicted"/>
<feature type="region of interest" description="Disordered" evidence="1">
    <location>
        <begin position="285"/>
        <end position="316"/>
    </location>
</feature>
<dbReference type="EMBL" id="CAUOFW020002903">
    <property type="protein sequence ID" value="CAK9156727.1"/>
    <property type="molecule type" value="Genomic_DNA"/>
</dbReference>
<dbReference type="PANTHER" id="PTHR34802:SF1">
    <property type="entry name" value="CHORISMATE SYNTHASE"/>
    <property type="match status" value="1"/>
</dbReference>
<dbReference type="PANTHER" id="PTHR34802">
    <property type="entry name" value="CHORISMATE SYNTHASE"/>
    <property type="match status" value="1"/>
</dbReference>
<feature type="region of interest" description="Disordered" evidence="1">
    <location>
        <begin position="352"/>
        <end position="405"/>
    </location>
</feature>
<dbReference type="AlphaFoldDB" id="A0ABC8SHP9"/>
<feature type="compositionally biased region" description="Polar residues" evidence="1">
    <location>
        <begin position="167"/>
        <end position="181"/>
    </location>
</feature>
<sequence length="1089" mass="120626">MSLQDEDQSLLAKAPETFHESPKHSKLSYTREFLLSISKLDACQKLPSGFDQSILSEFEDTSHSTQDRQRISGNFLFQGFRRSDYGSSPPTRGDSWNNSRGIYGRWDSRSSGRSDMDSDSQSDLDSDSGKCYGDQSRPSLQSTEHDGLLGSGSFPRTCGYAAGMSTPKVQANDHYQLNRSNEPYHPPRPYKAVPHLRRETNDSLNDETFGSSECTSEDRAEEERRRRASFELMRKEQQKALQEKQKSSIDKHRNHGVSDIAMLLEDMKTEKRLLDKKNELDVLVTPSVSNNDSGKSSLASQVPPSRPLVPPGFTSSILEKNAGTKSLVHPQSREVGIPDIEQSLLHANISPLQNGTLHNQEERESRHEMGLSEQLPEDKSIHAPYPDKGEKIENTSPGPEVSNEKLGMDEHQYRISSLSEAHEDLGNGEIIELNAKVTGHKIVSDSNHGNSSSILEQIFGSALTTKIGGTSDVIKHNDSKLEDTWSPKTVQSSKFAQWFSEEETKPADDLSLGWPNDLLSLIVGGEKGGLHVSEVKATQHIPSQFSYPRSEVSKGLMTSNIPSLRTGISEPLYDCIKQEAVPAVLTCEDLEQTILSQFSEKSSTLEPSVQSWSVSGAKAEQPRANVDDCASQHLLSLLQKGTVPNSMAQPPLVDTVSSDKLHVPELGSTVTALDNPTEANVKNSHNMGKTLTLETLFGTAFMTELKSVEAPVSIQRGSVGSARYDVMEPHGSTFPVLDDGLFPSTVGEIGYQRTRYESNVLASNHRQQTKLDKSNNWLRYDDPLIELDSSELRNEVASNHDGFDGAVEVQLPEEESLIALGDSANPPNSIFMPAGYSSKGELASSTTPVDIAEKLAALNVMFKDERSLVGQEGTSFVRGPYDLMEHEIPYHNLHAQPSTPQFHLPQTSHGRPLFHQLDSHPANVSSQMKFMAPESIIHHDTPPSHQFSTNMLRPPFQHTNTRMPGFDLPSSHPLLQHRQMPNNYPPPHLLHEFPRGARLPPHPSNGATGFMQDPNMMQRFPFGHQQPNLSGIGTALPALEVNSGSNHPEAFQRLIEMERRANAKQTYPFPVGHNQGMYGCELDRGFHYR</sequence>
<evidence type="ECO:0000313" key="3">
    <source>
        <dbReference type="Proteomes" id="UP001642360"/>
    </source>
</evidence>
<keyword evidence="3" id="KW-1185">Reference proteome</keyword>
<evidence type="ECO:0000256" key="1">
    <source>
        <dbReference type="SAM" id="MobiDB-lite"/>
    </source>
</evidence>
<comment type="caution">
    <text evidence="2">The sequence shown here is derived from an EMBL/GenBank/DDBJ whole genome shotgun (WGS) entry which is preliminary data.</text>
</comment>
<feature type="region of interest" description="Disordered" evidence="1">
    <location>
        <begin position="1"/>
        <end position="26"/>
    </location>
</feature>
<gene>
    <name evidence="2" type="ORF">ILEXP_LOCUS25279</name>
</gene>
<dbReference type="Proteomes" id="UP001642360">
    <property type="component" value="Unassembled WGS sequence"/>
</dbReference>
<feature type="compositionally biased region" description="Polar residues" evidence="1">
    <location>
        <begin position="85"/>
        <end position="100"/>
    </location>
</feature>
<feature type="compositionally biased region" description="Polar residues" evidence="1">
    <location>
        <begin position="286"/>
        <end position="303"/>
    </location>
</feature>
<protein>
    <submittedName>
        <fullName evidence="2">Uncharacterized protein</fullName>
    </submittedName>
</protein>